<accession>A0A7R9IDC4</accession>
<keyword evidence="1" id="KW-0472">Membrane</keyword>
<organism evidence="2">
    <name type="scientific">Timema tahoe</name>
    <dbReference type="NCBI Taxonomy" id="61484"/>
    <lineage>
        <taxon>Eukaryota</taxon>
        <taxon>Metazoa</taxon>
        <taxon>Ecdysozoa</taxon>
        <taxon>Arthropoda</taxon>
        <taxon>Hexapoda</taxon>
        <taxon>Insecta</taxon>
        <taxon>Pterygota</taxon>
        <taxon>Neoptera</taxon>
        <taxon>Polyneoptera</taxon>
        <taxon>Phasmatodea</taxon>
        <taxon>Timematodea</taxon>
        <taxon>Timematoidea</taxon>
        <taxon>Timematidae</taxon>
        <taxon>Timema</taxon>
    </lineage>
</organism>
<feature type="transmembrane region" description="Helical" evidence="1">
    <location>
        <begin position="171"/>
        <end position="196"/>
    </location>
</feature>
<keyword evidence="1" id="KW-1133">Transmembrane helix</keyword>
<dbReference type="EMBL" id="OE000880">
    <property type="protein sequence ID" value="CAD7455326.1"/>
    <property type="molecule type" value="Genomic_DNA"/>
</dbReference>
<keyword evidence="1" id="KW-0812">Transmembrane</keyword>
<protein>
    <submittedName>
        <fullName evidence="2">Uncharacterized protein</fullName>
    </submittedName>
</protein>
<evidence type="ECO:0000313" key="2">
    <source>
        <dbReference type="EMBL" id="CAD7455326.1"/>
    </source>
</evidence>
<sequence length="233" mass="26954">MFRQCESWWNGRMFRQRESWWNGRIFRQRESRWNGRMFRQRSILEVIYPNLHGRRVGKHLGKITLVDTTGTQNSDLPDFGIPVQHEGDALDHSVLEAGLRIRIANLVFKLLTCLLYIGRVCSDNDPIKAACYDCPQSNKSEFYEASTLTEEEFQETPIINWDAILWVNRPLILWIIQVILAVISLIEALLLAYLGYKTEAAASRSNEFETSVLDRAATEAGYADRVLYKPLKL</sequence>
<dbReference type="AlphaFoldDB" id="A0A7R9IDC4"/>
<proteinExistence type="predicted"/>
<reference evidence="2" key="1">
    <citation type="submission" date="2020-11" db="EMBL/GenBank/DDBJ databases">
        <authorList>
            <person name="Tran Van P."/>
        </authorList>
    </citation>
    <scope>NUCLEOTIDE SEQUENCE</scope>
</reference>
<gene>
    <name evidence="2" type="ORF">TTEB3V08_LOCUS3401</name>
</gene>
<name>A0A7R9IDC4_9NEOP</name>
<evidence type="ECO:0000256" key="1">
    <source>
        <dbReference type="SAM" id="Phobius"/>
    </source>
</evidence>